<comment type="caution">
    <text evidence="2">The sequence shown here is derived from an EMBL/GenBank/DDBJ whole genome shotgun (WGS) entry which is preliminary data.</text>
</comment>
<feature type="transmembrane region" description="Helical" evidence="1">
    <location>
        <begin position="83"/>
        <end position="102"/>
    </location>
</feature>
<reference evidence="2 3" key="1">
    <citation type="submission" date="2016-02" db="EMBL/GenBank/DDBJ databases">
        <title>Draft genome sequence of the strain BR 10247T Bradyrhizobium neotropicale isolated from nodules of Centrolobium paraense.</title>
        <authorList>
            <person name="Simoes-Araujo J.L."/>
            <person name="Barauna A.C."/>
            <person name="Silva K."/>
            <person name="Zilli J.E."/>
        </authorList>
    </citation>
    <scope>NUCLEOTIDE SEQUENCE [LARGE SCALE GENOMIC DNA]</scope>
    <source>
        <strain evidence="2 3">BR 10247</strain>
    </source>
</reference>
<evidence type="ECO:0008006" key="4">
    <source>
        <dbReference type="Google" id="ProtNLM"/>
    </source>
</evidence>
<keyword evidence="1" id="KW-1133">Transmembrane helix</keyword>
<dbReference type="AlphaFoldDB" id="A0A176ZE88"/>
<dbReference type="RefSeq" id="WP_063678035.1">
    <property type="nucleotide sequence ID" value="NZ_LSEF01000037.1"/>
</dbReference>
<evidence type="ECO:0000256" key="1">
    <source>
        <dbReference type="SAM" id="Phobius"/>
    </source>
</evidence>
<dbReference type="EMBL" id="LSEF01000037">
    <property type="protein sequence ID" value="OAF18185.1"/>
    <property type="molecule type" value="Genomic_DNA"/>
</dbReference>
<organism evidence="2 3">
    <name type="scientific">Bradyrhizobium neotropicale</name>
    <dbReference type="NCBI Taxonomy" id="1497615"/>
    <lineage>
        <taxon>Bacteria</taxon>
        <taxon>Pseudomonadati</taxon>
        <taxon>Pseudomonadota</taxon>
        <taxon>Alphaproteobacteria</taxon>
        <taxon>Hyphomicrobiales</taxon>
        <taxon>Nitrobacteraceae</taxon>
        <taxon>Bradyrhizobium</taxon>
    </lineage>
</organism>
<keyword evidence="1" id="KW-0812">Transmembrane</keyword>
<evidence type="ECO:0000313" key="2">
    <source>
        <dbReference type="EMBL" id="OAF18185.1"/>
    </source>
</evidence>
<protein>
    <recommendedName>
        <fullName evidence="4">Anti-sigma factor</fullName>
    </recommendedName>
</protein>
<accession>A0A176ZE88</accession>
<keyword evidence="3" id="KW-1185">Reference proteome</keyword>
<dbReference type="Proteomes" id="UP000077173">
    <property type="component" value="Unassembled WGS sequence"/>
</dbReference>
<keyword evidence="1" id="KW-0472">Membrane</keyword>
<sequence>MSHRPITEDDLHGYVDRVLEPERQAEVAAYLNDHPDVAKRVAAFTGQRELLRAAIAPVAEEPLPAALNLSRIIEQRRARQPSFVRWAAAALVLLSIGGIGGWSMHGALQASPGGLAALGQEAAASYSVYAPDRVRPVEVRASDSAELVQWVSERLHRPVKAPDLTMSGYRLMGGRIVASPHGPAAMFMYDDDRGSRIVVLIRAMSSADQNAPMTPQSQGDVGGFAWAEDGLGYSLMGRAAPQSLRPVADEVRRQSRPI</sequence>
<name>A0A176ZE88_9BRAD</name>
<proteinExistence type="predicted"/>
<dbReference type="GeneID" id="32587496"/>
<evidence type="ECO:0000313" key="3">
    <source>
        <dbReference type="Proteomes" id="UP000077173"/>
    </source>
</evidence>
<gene>
    <name evidence="2" type="ORF">AXW67_06715</name>
</gene>